<dbReference type="PANTHER" id="PTHR41286">
    <property type="entry name" value="HNH NUCLEASE YAJD-RELATED"/>
    <property type="match status" value="1"/>
</dbReference>
<dbReference type="RefSeq" id="NP_680542.1">
    <property type="nucleotide sequence ID" value="NC_004112.1"/>
</dbReference>
<organism evidence="1 2">
    <name type="scientific">Lactobacillus phage A2</name>
    <dbReference type="NCBI Taxonomy" id="51369"/>
    <lineage>
        <taxon>Viruses</taxon>
        <taxon>Duplodnaviria</taxon>
        <taxon>Heunggongvirae</taxon>
        <taxon>Uroviricota</taxon>
        <taxon>Caudoviricetes</taxon>
        <taxon>Ashduovirus</taxon>
        <taxon>Ashduovirus A2</taxon>
    </lineage>
</organism>
<reference evidence="1 2" key="4">
    <citation type="journal article" date="1999" name="J. Virol.">
        <title>Cooperative interaction of CI protein regulates lysogeny of Lactobacillus casei by bacteriophage A2.</title>
        <authorList>
            <person name="Garcia P."/>
            <person name="Ladero V."/>
            <person name="Alonso J.C."/>
            <person name="Suarez J.E."/>
        </authorList>
    </citation>
    <scope>NUCLEOTIDE SEQUENCE [LARGE SCALE GENOMIC DNA]</scope>
</reference>
<reference evidence="1 2" key="3">
    <citation type="journal article" date="1998" name="Virology">
        <title>The site-specific recombination system of the Lactobacillus species bacteriophage A2 integrates in gram-positive and gram-negative bacteria.</title>
        <authorList>
            <person name="Alvarez M.A."/>
            <person name="Herrero M."/>
            <person name="Suarez J.E."/>
        </authorList>
    </citation>
    <scope>NUCLEOTIDE SEQUENCE [LARGE SCALE GENOMIC DNA]</scope>
</reference>
<keyword evidence="2" id="KW-1185">Reference proteome</keyword>
<name>Q96201_9CAUD</name>
<proteinExistence type="predicted"/>
<evidence type="ECO:0000313" key="2">
    <source>
        <dbReference type="Proteomes" id="UP000000879"/>
    </source>
</evidence>
<accession>Q96201</accession>
<dbReference type="EMBL" id="AJ251789">
    <property type="protein sequence ID" value="CAD43930.1"/>
    <property type="molecule type" value="Genomic_DNA"/>
</dbReference>
<dbReference type="KEGG" id="vg:951731"/>
<reference evidence="1 2" key="2">
    <citation type="journal article" date="1998" name="J. Bacteriol.">
        <title>Identification of the repressor-encoding gene of the Lactobacillus bacteriophage A2.</title>
        <authorList>
            <person name="Ladero V."/>
            <person name="Garcia P."/>
            <person name="Bascaran V."/>
            <person name="Herrero M."/>
            <person name="Alvarez M."/>
            <person name="Suarez J.E."/>
        </authorList>
    </citation>
    <scope>NUCLEOTIDE SEQUENCE [LARGE SCALE GENOMIC DNA]</scope>
</reference>
<sequence>MISMPSKKLAFINGRPQLVDANARVRSEADRQYNRVRNEQQSDYLKFYHSNEWKQRREQILIRDNSLCQRCGLQASLVDHIVPSEDDWEDARTRIICRLYAGTATIGRRDVRQPSVRRDSIEP</sequence>
<reference evidence="1 2" key="1">
    <citation type="journal article" date="1997" name="Mol. Microbiol.">
        <title>Molecular analysis of the cos region of the Lactobacillus casei bacteriophage A2. Gene product 3, gp3, specifically binds to its downstream cos region.</title>
        <authorList>
            <person name="Garcia P."/>
            <person name="Alonso J.C."/>
            <person name="Suarez J.E."/>
        </authorList>
    </citation>
    <scope>NUCLEOTIDE SEQUENCE [LARGE SCALE GENOMIC DNA]</scope>
</reference>
<dbReference type="Proteomes" id="UP000000879">
    <property type="component" value="Segment"/>
</dbReference>
<evidence type="ECO:0000313" key="1">
    <source>
        <dbReference type="EMBL" id="CAD43930.1"/>
    </source>
</evidence>
<dbReference type="GeneID" id="951731"/>
<protein>
    <recommendedName>
        <fullName evidence="3">HNH endonuclease</fullName>
    </recommendedName>
</protein>
<reference evidence="1 2" key="5">
    <citation type="journal article" date="2000" name="Virology">
        <title>Characterization of the DNA replication module of bacteriophage A2 and use of its origin of replication as a defense against infection during milk fermentation by Lactobacillus casei.</title>
        <authorList>
            <person name="Moscoso M."/>
            <person name="Suarez J.E."/>
        </authorList>
    </citation>
    <scope>NUCLEOTIDE SEQUENCE [LARGE SCALE GENOMIC DNA]</scope>
</reference>
<reference evidence="1 2" key="6">
    <citation type="journal article" date="2002" name="J. Bacteriol.">
        <title>The dilemma of phage taxonomy illustrated by comparative genomics of Sfi21-like Siphoviridae in lactic acid bacteria.</title>
        <authorList>
            <person name="Proux C."/>
            <person name="van Sinderen D."/>
            <person name="Suarez J."/>
            <person name="Garcia P."/>
            <person name="Ladero V."/>
            <person name="Fitzgerald G.F."/>
            <person name="Desiere F."/>
            <person name="Brussow H."/>
        </authorList>
    </citation>
    <scope>NUCLEOTIDE SEQUENCE</scope>
</reference>
<evidence type="ECO:0008006" key="3">
    <source>
        <dbReference type="Google" id="ProtNLM"/>
    </source>
</evidence>
<dbReference type="PANTHER" id="PTHR41286:SF1">
    <property type="entry name" value="HNH NUCLEASE YAJD-RELATED"/>
    <property type="match status" value="1"/>
</dbReference>
<dbReference type="OrthoDB" id="15816at10239"/>